<accession>A0A8J1U448</accession>
<dbReference type="OrthoDB" id="6317704at2759"/>
<gene>
    <name evidence="1" type="ORF">OFUS_LOCUS16622</name>
</gene>
<dbReference type="GO" id="GO:0006644">
    <property type="term" value="P:phospholipid metabolic process"/>
    <property type="evidence" value="ECO:0007669"/>
    <property type="project" value="InterPro"/>
</dbReference>
<dbReference type="InterPro" id="IPR036444">
    <property type="entry name" value="PLipase_A2_dom_sf"/>
</dbReference>
<name>A0A8J1U448_OWEFU</name>
<keyword evidence="2" id="KW-1185">Reference proteome</keyword>
<proteinExistence type="predicted"/>
<protein>
    <submittedName>
        <fullName evidence="1">Uncharacterized protein</fullName>
    </submittedName>
</protein>
<dbReference type="GO" id="GO:0050482">
    <property type="term" value="P:arachidonate secretion"/>
    <property type="evidence" value="ECO:0007669"/>
    <property type="project" value="InterPro"/>
</dbReference>
<dbReference type="Gene3D" id="1.20.90.10">
    <property type="entry name" value="Phospholipase A2 domain"/>
    <property type="match status" value="1"/>
</dbReference>
<dbReference type="GO" id="GO:0004623">
    <property type="term" value="F:phospholipase A2 activity"/>
    <property type="evidence" value="ECO:0007669"/>
    <property type="project" value="InterPro"/>
</dbReference>
<dbReference type="Proteomes" id="UP000749559">
    <property type="component" value="Unassembled WGS sequence"/>
</dbReference>
<reference evidence="1" key="1">
    <citation type="submission" date="2022-03" db="EMBL/GenBank/DDBJ databases">
        <authorList>
            <person name="Martin C."/>
        </authorList>
    </citation>
    <scope>NUCLEOTIDE SEQUENCE</scope>
</reference>
<evidence type="ECO:0000313" key="2">
    <source>
        <dbReference type="Proteomes" id="UP000749559"/>
    </source>
</evidence>
<organism evidence="1 2">
    <name type="scientific">Owenia fusiformis</name>
    <name type="common">Polychaete worm</name>
    <dbReference type="NCBI Taxonomy" id="6347"/>
    <lineage>
        <taxon>Eukaryota</taxon>
        <taxon>Metazoa</taxon>
        <taxon>Spiralia</taxon>
        <taxon>Lophotrochozoa</taxon>
        <taxon>Annelida</taxon>
        <taxon>Polychaeta</taxon>
        <taxon>Sedentaria</taxon>
        <taxon>Canalipalpata</taxon>
        <taxon>Sabellida</taxon>
        <taxon>Oweniida</taxon>
        <taxon>Oweniidae</taxon>
        <taxon>Owenia</taxon>
    </lineage>
</organism>
<dbReference type="AlphaFoldDB" id="A0A8J1U448"/>
<comment type="caution">
    <text evidence="1">The sequence shown here is derived from an EMBL/GenBank/DDBJ whole genome shotgun (WGS) entry which is preliminary data.</text>
</comment>
<sequence>MQLLAVLICVALAWTNKVYGDLDFTLLAGLDGEQDPQSQQENERILQSFNETGLEDDDSFWKNNPNLEVKACSAPVGIREGVSGRQKKALAAPKPLVCLANYGRWCGAKNTKIGSNGCSCKTGINTCSKLYPPIDALDKACMYHDFCVQCAAIYPTTTLHWCHCERNLYYQAQAATCKFFDWKCKSYRAAVMALFKNIPCKCNKKILPCGIKYCTKKIKFPCGVTICYKTIKFPCIKWCWKYIWGKWIKFPCGVTTCTKTIKWLCTKYCYKTIKFPCGIKLCYKMITVPNFSFC</sequence>
<dbReference type="EMBL" id="CAIIXF020000008">
    <property type="protein sequence ID" value="CAH1791549.1"/>
    <property type="molecule type" value="Genomic_DNA"/>
</dbReference>
<evidence type="ECO:0000313" key="1">
    <source>
        <dbReference type="EMBL" id="CAH1791549.1"/>
    </source>
</evidence>